<organism evidence="2 3">
    <name type="scientific">Chelativorans petroleitrophicus</name>
    <dbReference type="NCBI Taxonomy" id="2975484"/>
    <lineage>
        <taxon>Bacteria</taxon>
        <taxon>Pseudomonadati</taxon>
        <taxon>Pseudomonadota</taxon>
        <taxon>Alphaproteobacteria</taxon>
        <taxon>Hyphomicrobiales</taxon>
        <taxon>Phyllobacteriaceae</taxon>
        <taxon>Chelativorans</taxon>
    </lineage>
</organism>
<protein>
    <recommendedName>
        <fullName evidence="4">Spore coat protein U domain-containing protein</fullName>
    </recommendedName>
</protein>
<evidence type="ECO:0000313" key="3">
    <source>
        <dbReference type="Proteomes" id="UP001149009"/>
    </source>
</evidence>
<accession>A0A9X3B6N0</accession>
<dbReference type="RefSeq" id="WP_261515604.1">
    <property type="nucleotide sequence ID" value="NZ_JAODNV010000010.1"/>
</dbReference>
<gene>
    <name evidence="2" type="ORF">NYR54_10555</name>
</gene>
<keyword evidence="3" id="KW-1185">Reference proteome</keyword>
<reference evidence="2" key="1">
    <citation type="submission" date="2022-08" db="EMBL/GenBank/DDBJ databases">
        <title>Chelativorans sichuanense sp. nov., a paraffin oil-degrading bacterium isolated from a mixture of oil-based drill cuttings and paddy soil.</title>
        <authorList>
            <person name="Yu J."/>
            <person name="Liu H."/>
            <person name="Chen Q."/>
        </authorList>
    </citation>
    <scope>NUCLEOTIDE SEQUENCE</scope>
    <source>
        <strain evidence="2">SCAU 2101</strain>
    </source>
</reference>
<dbReference type="Proteomes" id="UP001149009">
    <property type="component" value="Unassembled WGS sequence"/>
</dbReference>
<proteinExistence type="predicted"/>
<dbReference type="EMBL" id="JAODNV010000010">
    <property type="protein sequence ID" value="MCT8990728.1"/>
    <property type="molecule type" value="Genomic_DNA"/>
</dbReference>
<evidence type="ECO:0008006" key="4">
    <source>
        <dbReference type="Google" id="ProtNLM"/>
    </source>
</evidence>
<comment type="caution">
    <text evidence="2">The sequence shown here is derived from an EMBL/GenBank/DDBJ whole genome shotgun (WGS) entry which is preliminary data.</text>
</comment>
<name>A0A9X3B6N0_9HYPH</name>
<feature type="chain" id="PRO_5040953567" description="Spore coat protein U domain-containing protein" evidence="1">
    <location>
        <begin position="21"/>
        <end position="155"/>
    </location>
</feature>
<evidence type="ECO:0000313" key="2">
    <source>
        <dbReference type="EMBL" id="MCT8990728.1"/>
    </source>
</evidence>
<keyword evidence="1" id="KW-0732">Signal</keyword>
<evidence type="ECO:0000256" key="1">
    <source>
        <dbReference type="SAM" id="SignalP"/>
    </source>
</evidence>
<sequence>MKKPLLIAAMLTVSAGAASAASETMTFTGTVSATCQITIDSGGVLGASADLMTLSTTEAGGSAGTATIQASDSSFQVTAVAPASFTSAPAGGNTGVTFAALYSASGATTATEVDGSVPTALEAGLTNLSVDLEATKSDGAFPAGEYSADVTITCE</sequence>
<dbReference type="AlphaFoldDB" id="A0A9X3B6N0"/>
<feature type="signal peptide" evidence="1">
    <location>
        <begin position="1"/>
        <end position="20"/>
    </location>
</feature>